<gene>
    <name evidence="1" type="ORF">ACJIZ3_007432</name>
</gene>
<keyword evidence="2" id="KW-1185">Reference proteome</keyword>
<dbReference type="PANTHER" id="PTHR33320">
    <property type="entry name" value="METHIONYL-TRNA SYNTHETASE"/>
    <property type="match status" value="1"/>
</dbReference>
<dbReference type="EMBL" id="JBJXBP010000007">
    <property type="protein sequence ID" value="KAL3821527.1"/>
    <property type="molecule type" value="Genomic_DNA"/>
</dbReference>
<organism evidence="1 2">
    <name type="scientific">Penstemon smallii</name>
    <dbReference type="NCBI Taxonomy" id="265156"/>
    <lineage>
        <taxon>Eukaryota</taxon>
        <taxon>Viridiplantae</taxon>
        <taxon>Streptophyta</taxon>
        <taxon>Embryophyta</taxon>
        <taxon>Tracheophyta</taxon>
        <taxon>Spermatophyta</taxon>
        <taxon>Magnoliopsida</taxon>
        <taxon>eudicotyledons</taxon>
        <taxon>Gunneridae</taxon>
        <taxon>Pentapetalae</taxon>
        <taxon>asterids</taxon>
        <taxon>lamiids</taxon>
        <taxon>Lamiales</taxon>
        <taxon>Plantaginaceae</taxon>
        <taxon>Cheloneae</taxon>
        <taxon>Penstemon</taxon>
    </lineage>
</organism>
<evidence type="ECO:0008006" key="3">
    <source>
        <dbReference type="Google" id="ProtNLM"/>
    </source>
</evidence>
<dbReference type="Proteomes" id="UP001634393">
    <property type="component" value="Unassembled WGS sequence"/>
</dbReference>
<comment type="caution">
    <text evidence="1">The sequence shown here is derived from an EMBL/GenBank/DDBJ whole genome shotgun (WGS) entry which is preliminary data.</text>
</comment>
<protein>
    <recommendedName>
        <fullName evidence="3">Zinc-ribbon 15 domain-containing protein</fullName>
    </recommendedName>
</protein>
<evidence type="ECO:0000313" key="1">
    <source>
        <dbReference type="EMBL" id="KAL3821527.1"/>
    </source>
</evidence>
<dbReference type="AlphaFoldDB" id="A0ABD3SB05"/>
<reference evidence="1 2" key="1">
    <citation type="submission" date="2024-12" db="EMBL/GenBank/DDBJ databases">
        <title>The unique morphological basis and parallel evolutionary history of personate flowers in Penstemon.</title>
        <authorList>
            <person name="Depatie T.H."/>
            <person name="Wessinger C.A."/>
        </authorList>
    </citation>
    <scope>NUCLEOTIDE SEQUENCE [LARGE SCALE GENOMIC DNA]</scope>
    <source>
        <strain evidence="1">WTNN_2</strain>
        <tissue evidence="1">Leaf</tissue>
    </source>
</reference>
<dbReference type="PANTHER" id="PTHR33320:SF2">
    <property type="entry name" value="OS07G0564200 PROTEIN"/>
    <property type="match status" value="1"/>
</dbReference>
<sequence>MVCLCFLVDQKRVVKRRKPVAGMCSRCRHSAELAEMQTMTRFCYIPFFWKSWKAIICTFCGSILKSYVLDLIGPKLQIIHQNRQTWTWPCAIVRRLIEKGMKNVEALRIPFNGNGDQDSVLFNDKST</sequence>
<name>A0ABD3SB05_9LAMI</name>
<proteinExistence type="predicted"/>
<accession>A0ABD3SB05</accession>
<evidence type="ECO:0000313" key="2">
    <source>
        <dbReference type="Proteomes" id="UP001634393"/>
    </source>
</evidence>